<feature type="region of interest" description="Disordered" evidence="1">
    <location>
        <begin position="275"/>
        <end position="303"/>
    </location>
</feature>
<dbReference type="RefSeq" id="WP_200199250.1">
    <property type="nucleotide sequence ID" value="NZ_JAENHM010000088.1"/>
</dbReference>
<protein>
    <submittedName>
        <fullName evidence="2">Helix-turn-helix domain-containing protein</fullName>
    </submittedName>
</protein>
<reference evidence="3" key="1">
    <citation type="submission" date="2021-01" db="EMBL/GenBank/DDBJ databases">
        <title>Genome public.</title>
        <authorList>
            <person name="Liu C."/>
            <person name="Sun Q."/>
        </authorList>
    </citation>
    <scope>NUCLEOTIDE SEQUENCE [LARGE SCALE GENOMIC DNA]</scope>
    <source>
        <strain evidence="3">YIM B02556</strain>
    </source>
</reference>
<evidence type="ECO:0000256" key="1">
    <source>
        <dbReference type="SAM" id="MobiDB-lite"/>
    </source>
</evidence>
<evidence type="ECO:0000313" key="2">
    <source>
        <dbReference type="EMBL" id="MBK1842597.1"/>
    </source>
</evidence>
<dbReference type="InterPro" id="IPR036390">
    <property type="entry name" value="WH_DNA-bd_sf"/>
</dbReference>
<name>A0ABS1FHC5_9PROT</name>
<organism evidence="2 3">
    <name type="scientific">Azospirillum endophyticum</name>
    <dbReference type="NCBI Taxonomy" id="2800326"/>
    <lineage>
        <taxon>Bacteria</taxon>
        <taxon>Pseudomonadati</taxon>
        <taxon>Pseudomonadota</taxon>
        <taxon>Alphaproteobacteria</taxon>
        <taxon>Rhodospirillales</taxon>
        <taxon>Azospirillaceae</taxon>
        <taxon>Azospirillum</taxon>
    </lineage>
</organism>
<feature type="compositionally biased region" description="Low complexity" evidence="1">
    <location>
        <begin position="119"/>
        <end position="135"/>
    </location>
</feature>
<evidence type="ECO:0000313" key="3">
    <source>
        <dbReference type="Proteomes" id="UP000652760"/>
    </source>
</evidence>
<feature type="region of interest" description="Disordered" evidence="1">
    <location>
        <begin position="117"/>
        <end position="143"/>
    </location>
</feature>
<dbReference type="EMBL" id="JAENHM010000088">
    <property type="protein sequence ID" value="MBK1842597.1"/>
    <property type="molecule type" value="Genomic_DNA"/>
</dbReference>
<dbReference type="Proteomes" id="UP000652760">
    <property type="component" value="Unassembled WGS sequence"/>
</dbReference>
<gene>
    <name evidence="2" type="ORF">JHL17_34910</name>
</gene>
<comment type="caution">
    <text evidence="2">The sequence shown here is derived from an EMBL/GenBank/DDBJ whole genome shotgun (WGS) entry which is preliminary data.</text>
</comment>
<feature type="compositionally biased region" description="Low complexity" evidence="1">
    <location>
        <begin position="280"/>
        <end position="303"/>
    </location>
</feature>
<dbReference type="SUPFAM" id="SSF46785">
    <property type="entry name" value="Winged helix' DNA-binding domain"/>
    <property type="match status" value="1"/>
</dbReference>
<dbReference type="InterPro" id="IPR036388">
    <property type="entry name" value="WH-like_DNA-bd_sf"/>
</dbReference>
<keyword evidence="3" id="KW-1185">Reference proteome</keyword>
<sequence length="303" mass="32520">MTRNSTKASSTPPNRSGQNRWGRIPAWWLDHPDLDADGLAVLAALSTYADEAGVCWPSQATLAEKLKRSRPTVNRILGRLEALELVGIEHRRSANGGRLSCRYRLVLLAGNAATDGAGVDSPVDSPADSPCSAASHEQPEPEQIPDTLHRRADEHETTPAEPVPQDWVPAPTDRQWATAQFPEVDVGRHAERFVQQCRAHGYRYRDPAAAWRSWLLQDMARVTARMEQRPAATVRAPDGRAGRAGSRPVMPTAAAGAEQRLSAWASVAARLNGGQPVGQSATGHSAAALSTSSTTAASPWGIA</sequence>
<accession>A0ABS1FHC5</accession>
<feature type="region of interest" description="Disordered" evidence="1">
    <location>
        <begin position="228"/>
        <end position="248"/>
    </location>
</feature>
<dbReference type="Gene3D" id="1.10.10.10">
    <property type="entry name" value="Winged helix-like DNA-binding domain superfamily/Winged helix DNA-binding domain"/>
    <property type="match status" value="1"/>
</dbReference>
<proteinExistence type="predicted"/>
<dbReference type="Pfam" id="PF13730">
    <property type="entry name" value="HTH_36"/>
    <property type="match status" value="1"/>
</dbReference>